<dbReference type="InterPro" id="IPR016039">
    <property type="entry name" value="Thiolase-like"/>
</dbReference>
<dbReference type="GO" id="GO:0016746">
    <property type="term" value="F:acyltransferase activity"/>
    <property type="evidence" value="ECO:0007669"/>
    <property type="project" value="InterPro"/>
</dbReference>
<dbReference type="PATRIC" id="fig|1299334.3.peg.1824"/>
<dbReference type="EMBL" id="JAOB01000016">
    <property type="protein sequence ID" value="EUA68315.1"/>
    <property type="molecule type" value="Genomic_DNA"/>
</dbReference>
<evidence type="ECO:0000256" key="1">
    <source>
        <dbReference type="SAM" id="MobiDB-lite"/>
    </source>
</evidence>
<dbReference type="SUPFAM" id="SSF53901">
    <property type="entry name" value="Thiolase-like"/>
    <property type="match status" value="1"/>
</dbReference>
<evidence type="ECO:0000259" key="2">
    <source>
        <dbReference type="Pfam" id="PF00109"/>
    </source>
</evidence>
<comment type="caution">
    <text evidence="3">The sequence shown here is derived from an EMBL/GenBank/DDBJ whole genome shotgun (WGS) entry which is preliminary data.</text>
</comment>
<feature type="region of interest" description="Disordered" evidence="1">
    <location>
        <begin position="99"/>
        <end position="153"/>
    </location>
</feature>
<dbReference type="Gene3D" id="3.40.47.10">
    <property type="match status" value="1"/>
</dbReference>
<sequence>MPRVVPTSAQDYTVVAVRRRNGFIRGDQSWCGPLNFGEFVAHQGRHAGHSDCCHRHGLPASWRHRLPELLWEALLRGDDLVTEIPPDRWDADEYYDPSPEYRAGRCRSGAPSSTTLPASMQISSGSASRRRSRSTLSTGYCWKSLGKQPSTRG</sequence>
<proteinExistence type="predicted"/>
<protein>
    <submittedName>
        <fullName evidence="3">Beta-ketoacyl synthase, N-terminal domain protein</fullName>
    </submittedName>
</protein>
<name>X8DLJ7_MYCXE</name>
<accession>X8DLJ7</accession>
<dbReference type="Pfam" id="PF00109">
    <property type="entry name" value="ketoacyl-synt"/>
    <property type="match status" value="1"/>
</dbReference>
<evidence type="ECO:0000313" key="3">
    <source>
        <dbReference type="EMBL" id="EUA68315.1"/>
    </source>
</evidence>
<organism evidence="3">
    <name type="scientific">Mycobacterium xenopi 4042</name>
    <dbReference type="NCBI Taxonomy" id="1299334"/>
    <lineage>
        <taxon>Bacteria</taxon>
        <taxon>Bacillati</taxon>
        <taxon>Actinomycetota</taxon>
        <taxon>Actinomycetes</taxon>
        <taxon>Mycobacteriales</taxon>
        <taxon>Mycobacteriaceae</taxon>
        <taxon>Mycobacterium</taxon>
    </lineage>
</organism>
<dbReference type="InterPro" id="IPR014030">
    <property type="entry name" value="Ketoacyl_synth_N"/>
</dbReference>
<reference evidence="3" key="1">
    <citation type="submission" date="2014-01" db="EMBL/GenBank/DDBJ databases">
        <authorList>
            <person name="Brown-Elliot B."/>
            <person name="Wallace R."/>
            <person name="Lenaerts A."/>
            <person name="Ordway D."/>
            <person name="DeGroote M.A."/>
            <person name="Parker T."/>
            <person name="Sizemore C."/>
            <person name="Tallon L.J."/>
            <person name="Sadzewicz L.K."/>
            <person name="Sengamalay N."/>
            <person name="Fraser C.M."/>
            <person name="Hine E."/>
            <person name="Shefchek K.A."/>
            <person name="Das S.P."/>
            <person name="Tettelin H."/>
        </authorList>
    </citation>
    <scope>NUCLEOTIDE SEQUENCE [LARGE SCALE GENOMIC DNA]</scope>
    <source>
        <strain evidence="3">4042</strain>
    </source>
</reference>
<dbReference type="AlphaFoldDB" id="X8DLJ7"/>
<feature type="compositionally biased region" description="Polar residues" evidence="1">
    <location>
        <begin position="110"/>
        <end position="122"/>
    </location>
</feature>
<gene>
    <name evidence="3" type="ORF">I553_10476</name>
</gene>
<feature type="domain" description="Beta-ketoacyl synthase-like N-terminal" evidence="2">
    <location>
        <begin position="67"/>
        <end position="102"/>
    </location>
</feature>